<dbReference type="GO" id="GO:0005509">
    <property type="term" value="F:calcium ion binding"/>
    <property type="evidence" value="ECO:0007669"/>
    <property type="project" value="InterPro"/>
</dbReference>
<dbReference type="eggNOG" id="COG4733">
    <property type="taxonomic scope" value="Bacteria"/>
</dbReference>
<evidence type="ECO:0000256" key="1">
    <source>
        <dbReference type="ARBA" id="ARBA00022737"/>
    </source>
</evidence>
<dbReference type="PROSITE" id="PS00018">
    <property type="entry name" value="EF_HAND_1"/>
    <property type="match status" value="1"/>
</dbReference>
<organism evidence="4 5">
    <name type="scientific">Candidatus Scalindua brodae</name>
    <dbReference type="NCBI Taxonomy" id="237368"/>
    <lineage>
        <taxon>Bacteria</taxon>
        <taxon>Pseudomonadati</taxon>
        <taxon>Planctomycetota</taxon>
        <taxon>Candidatus Brocadiia</taxon>
        <taxon>Candidatus Brocadiales</taxon>
        <taxon>Candidatus Scalinduaceae</taxon>
        <taxon>Candidatus Scalindua</taxon>
    </lineage>
</organism>
<dbReference type="SUPFAM" id="SSF49265">
    <property type="entry name" value="Fibronectin type III"/>
    <property type="match status" value="2"/>
</dbReference>
<proteinExistence type="predicted"/>
<reference evidence="4 5" key="1">
    <citation type="submission" date="2014-10" db="EMBL/GenBank/DDBJ databases">
        <title>Draft genome of anammox bacterium scalindua brodae, obtained using differential coverage binning of sequence data from two enrichment reactors.</title>
        <authorList>
            <person name="Speth D.R."/>
            <person name="Russ L."/>
            <person name="Kartal B."/>
            <person name="Op den Camp H.J."/>
            <person name="Dutilh B.E."/>
            <person name="Jetten M.S."/>
        </authorList>
    </citation>
    <scope>NUCLEOTIDE SEQUENCE [LARGE SCALE GENOMIC DNA]</scope>
    <source>
        <strain evidence="4">RU1</strain>
    </source>
</reference>
<dbReference type="InterPro" id="IPR036116">
    <property type="entry name" value="FN3_sf"/>
</dbReference>
<dbReference type="SMART" id="SM00089">
    <property type="entry name" value="PKD"/>
    <property type="match status" value="2"/>
</dbReference>
<dbReference type="PATRIC" id="fig|237368.3.peg.4301"/>
<dbReference type="InterPro" id="IPR022409">
    <property type="entry name" value="PKD/Chitinase_dom"/>
</dbReference>
<dbReference type="Pfam" id="PF17963">
    <property type="entry name" value="Big_9"/>
    <property type="match status" value="1"/>
</dbReference>
<accession>A0A0B0EC65</accession>
<dbReference type="InterPro" id="IPR050991">
    <property type="entry name" value="ECM_Regulatory_Proteins"/>
</dbReference>
<dbReference type="InterPro" id="IPR018247">
    <property type="entry name" value="EF_Hand_1_Ca_BS"/>
</dbReference>
<name>A0A0B0EC65_9BACT</name>
<dbReference type="SUPFAM" id="SSF103647">
    <property type="entry name" value="TSP type-3 repeat"/>
    <property type="match status" value="2"/>
</dbReference>
<dbReference type="InterPro" id="IPR028974">
    <property type="entry name" value="TSP_type-3_rpt"/>
</dbReference>
<dbReference type="Gene3D" id="2.60.40.10">
    <property type="entry name" value="Immunoglobulins"/>
    <property type="match status" value="4"/>
</dbReference>
<feature type="region of interest" description="Disordered" evidence="2">
    <location>
        <begin position="336"/>
        <end position="389"/>
    </location>
</feature>
<gene>
    <name evidence="4" type="ORF">SCABRO_04002</name>
</gene>
<dbReference type="Pfam" id="PF00041">
    <property type="entry name" value="fn3"/>
    <property type="match status" value="2"/>
</dbReference>
<dbReference type="CDD" id="cd00063">
    <property type="entry name" value="FN3"/>
    <property type="match status" value="2"/>
</dbReference>
<dbReference type="InterPro" id="IPR003961">
    <property type="entry name" value="FN3_dom"/>
</dbReference>
<dbReference type="eggNOG" id="COG3343">
    <property type="taxonomic scope" value="Bacteria"/>
</dbReference>
<dbReference type="SMART" id="SM00060">
    <property type="entry name" value="FN3"/>
    <property type="match status" value="2"/>
</dbReference>
<keyword evidence="1" id="KW-0677">Repeat</keyword>
<evidence type="ECO:0000259" key="3">
    <source>
        <dbReference type="PROSITE" id="PS50853"/>
    </source>
</evidence>
<feature type="domain" description="Fibronectin type-III" evidence="3">
    <location>
        <begin position="240"/>
        <end position="330"/>
    </location>
</feature>
<evidence type="ECO:0000256" key="2">
    <source>
        <dbReference type="SAM" id="MobiDB-lite"/>
    </source>
</evidence>
<comment type="caution">
    <text evidence="4">The sequence shown here is derived from an EMBL/GenBank/DDBJ whole genome shotgun (WGS) entry which is preliminary data.</text>
</comment>
<evidence type="ECO:0000313" key="4">
    <source>
        <dbReference type="EMBL" id="KHE90274.1"/>
    </source>
</evidence>
<dbReference type="AlphaFoldDB" id="A0A0B0EC65"/>
<dbReference type="PANTHER" id="PTHR46708">
    <property type="entry name" value="TENASCIN"/>
    <property type="match status" value="1"/>
</dbReference>
<dbReference type="InterPro" id="IPR013783">
    <property type="entry name" value="Ig-like_fold"/>
</dbReference>
<sequence length="516" mass="55156">MKSLIAMSPLNNMFLQFWRTCISRFLHFNLVPGLVLVLTVCPAALTAADVGTAPLLGYINDVTVNEGETVFINPMGTDPDDDVLTFSYSGWMTSDTYKTNYTDAGVYTVTVTVSDGSLTASQNVTVTVINSPQTTLSWTANTEADIAGYKVYYGKTSGNYDANVDVGNQTNYTLTGLINGHTYHLAVTAYDSSGNESAFSSEVIFTVLVVIDSDGDGVADSQDAFPSDPNEWIDTDADGIGDNADLDTYNEGQFALSWTANTESDLAGYKVYYGNTSGNYDANVDVGNQTNYTLTGLVNGQTYYVAVTAYDSSGNESAFSSEVIYSVLVINDPDVDGDGVADSQDAFPSDPNEWSDHDSDGIGNNADTDDDNDGMSDTWEIANGLDPLDNGSVNVQNGPDGDIDGDGSLNMLEYESYAKTDNTVNQAPVLSTMTQIITNEGAAITLKPIAVDPDGDTLTYTYSGWMVSKNYTTNYNDAGTHIVTVTVSDGMLTDSQDVSITVVNSNRPPVLDPITQ</sequence>
<protein>
    <recommendedName>
        <fullName evidence="3">Fibronectin type-III domain-containing protein</fullName>
    </recommendedName>
</protein>
<dbReference type="PANTHER" id="PTHR46708:SF2">
    <property type="entry name" value="FIBRONECTIN TYPE-III DOMAIN-CONTAINING PROTEIN"/>
    <property type="match status" value="1"/>
</dbReference>
<dbReference type="PROSITE" id="PS50853">
    <property type="entry name" value="FN3"/>
    <property type="match status" value="2"/>
</dbReference>
<dbReference type="EMBL" id="JRYO01000272">
    <property type="protein sequence ID" value="KHE90274.1"/>
    <property type="molecule type" value="Genomic_DNA"/>
</dbReference>
<dbReference type="Proteomes" id="UP000030652">
    <property type="component" value="Unassembled WGS sequence"/>
</dbReference>
<feature type="domain" description="Fibronectin type-III" evidence="3">
    <location>
        <begin position="120"/>
        <end position="210"/>
    </location>
</feature>
<evidence type="ECO:0000313" key="5">
    <source>
        <dbReference type="Proteomes" id="UP000030652"/>
    </source>
</evidence>